<organism evidence="2 3">
    <name type="scientific">Moniliophthora roreri (strain MCA 2997)</name>
    <name type="common">Cocoa frosty pod rot fungus</name>
    <name type="synonym">Crinipellis roreri</name>
    <dbReference type="NCBI Taxonomy" id="1381753"/>
    <lineage>
        <taxon>Eukaryota</taxon>
        <taxon>Fungi</taxon>
        <taxon>Dikarya</taxon>
        <taxon>Basidiomycota</taxon>
        <taxon>Agaricomycotina</taxon>
        <taxon>Agaricomycetes</taxon>
        <taxon>Agaricomycetidae</taxon>
        <taxon>Agaricales</taxon>
        <taxon>Marasmiineae</taxon>
        <taxon>Marasmiaceae</taxon>
        <taxon>Moniliophthora</taxon>
    </lineage>
</organism>
<gene>
    <name evidence="2" type="ORF">Moror_13926</name>
</gene>
<evidence type="ECO:0000256" key="1">
    <source>
        <dbReference type="SAM" id="SignalP"/>
    </source>
</evidence>
<dbReference type="HOGENOM" id="CLU_3002070_0_0_1"/>
<comment type="caution">
    <text evidence="2">The sequence shown here is derived from an EMBL/GenBank/DDBJ whole genome shotgun (WGS) entry which is preliminary data.</text>
</comment>
<dbReference type="KEGG" id="mrr:Moror_13926"/>
<sequence length="57" mass="6191">MTAVFLSFGGSMTAASLWRFWDFCLISASFTGALTLRPEVQNIGMGTDVCFGIAKCY</sequence>
<accession>V2XRB0</accession>
<protein>
    <submittedName>
        <fullName evidence="2">Uncharacterized protein</fullName>
    </submittedName>
</protein>
<feature type="signal peptide" evidence="1">
    <location>
        <begin position="1"/>
        <end position="33"/>
    </location>
</feature>
<dbReference type="AlphaFoldDB" id="V2XRB0"/>
<evidence type="ECO:0000313" key="2">
    <source>
        <dbReference type="EMBL" id="ESK95080.1"/>
    </source>
</evidence>
<feature type="non-terminal residue" evidence="2">
    <location>
        <position position="57"/>
    </location>
</feature>
<name>V2XRB0_MONRO</name>
<feature type="chain" id="PRO_5004714052" evidence="1">
    <location>
        <begin position="34"/>
        <end position="57"/>
    </location>
</feature>
<keyword evidence="1" id="KW-0732">Signal</keyword>
<keyword evidence="3" id="KW-1185">Reference proteome</keyword>
<reference evidence="2 3" key="1">
    <citation type="journal article" date="2014" name="BMC Genomics">
        <title>Genome and secretome analysis of the hemibiotrophic fungal pathogen, Moniliophthora roreri, which causes frosty pod rot disease of cacao: mechanisms of the biotrophic and necrotrophic phases.</title>
        <authorList>
            <person name="Meinhardt L.W."/>
            <person name="Costa G.G.L."/>
            <person name="Thomazella D.P.T."/>
            <person name="Teixeira P.J.P.L."/>
            <person name="Carazzolle M.F."/>
            <person name="Schuster S.C."/>
            <person name="Carlson J.E."/>
            <person name="Guiltinan M.J."/>
            <person name="Mieczkowski P."/>
            <person name="Farmer A."/>
            <person name="Ramaraj T."/>
            <person name="Crozier J."/>
            <person name="Davis R.E."/>
            <person name="Shao J."/>
            <person name="Melnick R.L."/>
            <person name="Pereira G.A.G."/>
            <person name="Bailey B.A."/>
        </authorList>
    </citation>
    <scope>NUCLEOTIDE SEQUENCE [LARGE SCALE GENOMIC DNA]</scope>
    <source>
        <strain evidence="2 3">MCA 2997</strain>
    </source>
</reference>
<dbReference type="EMBL" id="AWSO01000114">
    <property type="protein sequence ID" value="ESK95080.1"/>
    <property type="molecule type" value="Genomic_DNA"/>
</dbReference>
<proteinExistence type="predicted"/>
<evidence type="ECO:0000313" key="3">
    <source>
        <dbReference type="Proteomes" id="UP000017559"/>
    </source>
</evidence>
<dbReference type="Proteomes" id="UP000017559">
    <property type="component" value="Unassembled WGS sequence"/>
</dbReference>